<feature type="transmembrane region" description="Helical" evidence="1">
    <location>
        <begin position="375"/>
        <end position="396"/>
    </location>
</feature>
<evidence type="ECO:0000313" key="5">
    <source>
        <dbReference type="Proteomes" id="UP001595692"/>
    </source>
</evidence>
<keyword evidence="1" id="KW-0812">Transmembrane</keyword>
<gene>
    <name evidence="4" type="ORF">ACFOSS_13775</name>
</gene>
<dbReference type="Proteomes" id="UP001595692">
    <property type="component" value="Unassembled WGS sequence"/>
</dbReference>
<accession>A0ABV8CQN7</accession>
<proteinExistence type="predicted"/>
<dbReference type="RefSeq" id="WP_377153478.1">
    <property type="nucleotide sequence ID" value="NZ_JBHSAF010000014.1"/>
</dbReference>
<keyword evidence="1" id="KW-0472">Membrane</keyword>
<sequence>MVSRRPFYIVVALLFIFGLGLMIYRHMAFDVPWLPGEYRQIWSVEAKVEFDADDQPVLASLAIPATQPGFTLVDESAASPGYGLSFVDKNGTTRAEWSIRNAKGHQELYYRVDMMSDPYARSAPATVPTIEKAIEKEPFATAMSQLLARAQERSADAYTLTREILKEFSNQNQNAELLRGHKSRAQLVVDMLNQADIPARVVRALTMEDGRRRQNLTDYIQVFQGDSYDLFDPNTGLQGRPERLMLWEYNSQPLLDVTGGSKSRVTYSIIQKQVAVAKALSAKFEHTNMLNFSVDTLPVEEQALFKGILLIPIGVLVVVFLRVIVGLKTSGTFMPVLIAIAFLQTNLVVGLLGFLSIVGVGLVIRSWLSRLNLLLVSRISAVIITVIGIICMLSMLTYKLGLSEGMRITFFPMIILSWTIERMSILWEEEGPKQVVKQGGGSLLVAVLAYLAMNSGLIQHLTFNFLGLQLIIMAAVLVMGNYTGYRISELKRFKPLADELKK</sequence>
<keyword evidence="1" id="KW-1133">Transmembrane helix</keyword>
<dbReference type="Pfam" id="PF14400">
    <property type="entry name" value="Transglut_i_TM"/>
    <property type="match status" value="1"/>
</dbReference>
<dbReference type="EMBL" id="JBHSAF010000014">
    <property type="protein sequence ID" value="MFC3914521.1"/>
    <property type="molecule type" value="Genomic_DNA"/>
</dbReference>
<reference evidence="5" key="1">
    <citation type="journal article" date="2019" name="Int. J. Syst. Evol. Microbiol.">
        <title>The Global Catalogue of Microorganisms (GCM) 10K type strain sequencing project: providing services to taxonomists for standard genome sequencing and annotation.</title>
        <authorList>
            <consortium name="The Broad Institute Genomics Platform"/>
            <consortium name="The Broad Institute Genome Sequencing Center for Infectious Disease"/>
            <person name="Wu L."/>
            <person name="Ma J."/>
        </authorList>
    </citation>
    <scope>NUCLEOTIDE SEQUENCE [LARGE SCALE GENOMIC DNA]</scope>
    <source>
        <strain evidence="5">CCUG 54939</strain>
    </source>
</reference>
<dbReference type="InterPro" id="IPR025838">
    <property type="entry name" value="Transglut_i_TM"/>
</dbReference>
<keyword evidence="5" id="KW-1185">Reference proteome</keyword>
<evidence type="ECO:0000256" key="1">
    <source>
        <dbReference type="SAM" id="Phobius"/>
    </source>
</evidence>
<organism evidence="4 5">
    <name type="scientific">Pseudaeromonas sharmana</name>
    <dbReference type="NCBI Taxonomy" id="328412"/>
    <lineage>
        <taxon>Bacteria</taxon>
        <taxon>Pseudomonadati</taxon>
        <taxon>Pseudomonadota</taxon>
        <taxon>Gammaproteobacteria</taxon>
        <taxon>Aeromonadales</taxon>
        <taxon>Aeromonadaceae</taxon>
        <taxon>Pseudaeromonas</taxon>
    </lineage>
</organism>
<comment type="caution">
    <text evidence="4">The sequence shown here is derived from an EMBL/GenBank/DDBJ whole genome shotgun (WGS) entry which is preliminary data.</text>
</comment>
<feature type="transmembrane region" description="Helical" evidence="1">
    <location>
        <begin position="6"/>
        <end position="24"/>
    </location>
</feature>
<feature type="transmembrane region" description="Helical" evidence="1">
    <location>
        <begin position="465"/>
        <end position="485"/>
    </location>
</feature>
<name>A0ABV8CQN7_9GAMM</name>
<feature type="domain" description="7 transmembrane helices usually fused to an inactive transglutaminase" evidence="3">
    <location>
        <begin position="253"/>
        <end position="496"/>
    </location>
</feature>
<evidence type="ECO:0000313" key="4">
    <source>
        <dbReference type="EMBL" id="MFC3914521.1"/>
    </source>
</evidence>
<feature type="transmembrane region" description="Helical" evidence="1">
    <location>
        <begin position="439"/>
        <end position="459"/>
    </location>
</feature>
<dbReference type="Pfam" id="PF14402">
    <property type="entry name" value="7TM_transglut"/>
    <property type="match status" value="1"/>
</dbReference>
<feature type="domain" description="Inactive transglutaminase fused to 7 transmembrane helices" evidence="2">
    <location>
        <begin position="24"/>
        <end position="181"/>
    </location>
</feature>
<evidence type="ECO:0000259" key="3">
    <source>
        <dbReference type="Pfam" id="PF14402"/>
    </source>
</evidence>
<protein>
    <submittedName>
        <fullName evidence="4">Inactive transglutaminase family protein</fullName>
    </submittedName>
</protein>
<feature type="transmembrane region" description="Helical" evidence="1">
    <location>
        <begin position="303"/>
        <end position="325"/>
    </location>
</feature>
<dbReference type="InterPro" id="IPR025840">
    <property type="entry name" value="7TM_transglut"/>
</dbReference>
<evidence type="ECO:0000259" key="2">
    <source>
        <dbReference type="Pfam" id="PF14400"/>
    </source>
</evidence>
<feature type="transmembrane region" description="Helical" evidence="1">
    <location>
        <begin position="337"/>
        <end position="363"/>
    </location>
</feature>